<sequence>MYANTDYDEYVPGYTPDAVYDARSQPTSAYEYLFNQCLKNKDSLLALLGEGEYIRTNMYSYGDSYTLTNRKGQPLQFLVFGEIAGYDSGTRLGAAGSVSTPKRLNDTMSYIEDNTTVKNAIVLGKPAGCSGDLSALFENQIQALGLFFEEEAKVDYRDGHKPASVRDCLAKIGDNEDFNALCITGPHLYTRRKEKTSPGSTPSTPDRSFKKRNLSAAFSKASPSTGEKASTATAKPETGGTTKKNGTQLRPGDLIDACSVSDYVATGDIFRHVMSRMIQLPFYDRNNEVVPNAAIDETFLPGTLVLGTVEIVAYCIEIDKVSKRYRKVYHLVIRRLNFVARSHLAPRKFVTWSKALPSAGELDGLGPSFDLPPSDGGDSQPVTNMSSAVPGVSALPMGNEHSSRADSPAEETSSDNTMDDLTPPPPSPNYNREEQDDDRSVQNEDIELPFAGNREDGDGEVDDDALEVPSGREQRKSRRING</sequence>
<dbReference type="Proteomes" id="UP001383192">
    <property type="component" value="Unassembled WGS sequence"/>
</dbReference>
<feature type="compositionally biased region" description="Polar residues" evidence="1">
    <location>
        <begin position="197"/>
        <end position="206"/>
    </location>
</feature>
<gene>
    <name evidence="2" type="ORF">VNI00_018372</name>
</gene>
<evidence type="ECO:0000313" key="2">
    <source>
        <dbReference type="EMBL" id="KAK7018113.1"/>
    </source>
</evidence>
<dbReference type="AlphaFoldDB" id="A0AAW0AWY0"/>
<feature type="region of interest" description="Disordered" evidence="1">
    <location>
        <begin position="364"/>
        <end position="482"/>
    </location>
</feature>
<accession>A0AAW0AWY0</accession>
<dbReference type="EMBL" id="JAYKXP010000228">
    <property type="protein sequence ID" value="KAK7018113.1"/>
    <property type="molecule type" value="Genomic_DNA"/>
</dbReference>
<evidence type="ECO:0000256" key="1">
    <source>
        <dbReference type="SAM" id="MobiDB-lite"/>
    </source>
</evidence>
<comment type="caution">
    <text evidence="2">The sequence shown here is derived from an EMBL/GenBank/DDBJ whole genome shotgun (WGS) entry which is preliminary data.</text>
</comment>
<organism evidence="2 3">
    <name type="scientific">Paramarasmius palmivorus</name>
    <dbReference type="NCBI Taxonomy" id="297713"/>
    <lineage>
        <taxon>Eukaryota</taxon>
        <taxon>Fungi</taxon>
        <taxon>Dikarya</taxon>
        <taxon>Basidiomycota</taxon>
        <taxon>Agaricomycotina</taxon>
        <taxon>Agaricomycetes</taxon>
        <taxon>Agaricomycetidae</taxon>
        <taxon>Agaricales</taxon>
        <taxon>Marasmiineae</taxon>
        <taxon>Marasmiaceae</taxon>
        <taxon>Paramarasmius</taxon>
    </lineage>
</organism>
<feature type="compositionally biased region" description="Acidic residues" evidence="1">
    <location>
        <begin position="457"/>
        <end position="466"/>
    </location>
</feature>
<feature type="region of interest" description="Disordered" evidence="1">
    <location>
        <begin position="191"/>
        <end position="248"/>
    </location>
</feature>
<proteinExistence type="predicted"/>
<feature type="compositionally biased region" description="Polar residues" evidence="1">
    <location>
        <begin position="221"/>
        <end position="248"/>
    </location>
</feature>
<name>A0AAW0AWY0_9AGAR</name>
<protein>
    <submittedName>
        <fullName evidence="2">Uncharacterized protein</fullName>
    </submittedName>
</protein>
<reference evidence="2 3" key="1">
    <citation type="submission" date="2024-01" db="EMBL/GenBank/DDBJ databases">
        <title>A draft genome for a cacao thread blight-causing isolate of Paramarasmius palmivorus.</title>
        <authorList>
            <person name="Baruah I.K."/>
            <person name="Bukari Y."/>
            <person name="Amoako-Attah I."/>
            <person name="Meinhardt L.W."/>
            <person name="Bailey B.A."/>
            <person name="Cohen S.P."/>
        </authorList>
    </citation>
    <scope>NUCLEOTIDE SEQUENCE [LARGE SCALE GENOMIC DNA]</scope>
    <source>
        <strain evidence="2 3">GH-12</strain>
    </source>
</reference>
<evidence type="ECO:0000313" key="3">
    <source>
        <dbReference type="Proteomes" id="UP001383192"/>
    </source>
</evidence>
<keyword evidence="3" id="KW-1185">Reference proteome</keyword>